<feature type="region of interest" description="Disordered" evidence="1">
    <location>
        <begin position="116"/>
        <end position="156"/>
    </location>
</feature>
<dbReference type="Proteomes" id="UP001266305">
    <property type="component" value="Unassembled WGS sequence"/>
</dbReference>
<proteinExistence type="predicted"/>
<organism evidence="2 3">
    <name type="scientific">Saguinus oedipus</name>
    <name type="common">Cotton-top tamarin</name>
    <name type="synonym">Oedipomidas oedipus</name>
    <dbReference type="NCBI Taxonomy" id="9490"/>
    <lineage>
        <taxon>Eukaryota</taxon>
        <taxon>Metazoa</taxon>
        <taxon>Chordata</taxon>
        <taxon>Craniata</taxon>
        <taxon>Vertebrata</taxon>
        <taxon>Euteleostomi</taxon>
        <taxon>Mammalia</taxon>
        <taxon>Eutheria</taxon>
        <taxon>Euarchontoglires</taxon>
        <taxon>Primates</taxon>
        <taxon>Haplorrhini</taxon>
        <taxon>Platyrrhini</taxon>
        <taxon>Cebidae</taxon>
        <taxon>Callitrichinae</taxon>
        <taxon>Saguinus</taxon>
    </lineage>
</organism>
<reference evidence="2 3" key="1">
    <citation type="submission" date="2023-05" db="EMBL/GenBank/DDBJ databases">
        <title>B98-5 Cell Line De Novo Hybrid Assembly: An Optical Mapping Approach.</title>
        <authorList>
            <person name="Kananen K."/>
            <person name="Auerbach J.A."/>
            <person name="Kautto E."/>
            <person name="Blachly J.S."/>
        </authorList>
    </citation>
    <scope>NUCLEOTIDE SEQUENCE [LARGE SCALE GENOMIC DNA]</scope>
    <source>
        <strain evidence="2">B95-8</strain>
        <tissue evidence="2">Cell line</tissue>
    </source>
</reference>
<name>A0ABQ9WDM3_SAGOE</name>
<sequence>MVSVHPSSSHWDLITNMLNPRVGTPKRLPCSPLQPQDITVKDLEMQDMLWSTMRRRNTKTQATKMTVHTPNQQAPAHVSRQRSTLLGDGQWRHVAPVAEKSDEDRVFSEVCGMAMTGRTSGSSRSCDTEKPGQLDDTTAPGAPHVLLAGPHLLDAH</sequence>
<accession>A0ABQ9WDM3</accession>
<evidence type="ECO:0000313" key="3">
    <source>
        <dbReference type="Proteomes" id="UP001266305"/>
    </source>
</evidence>
<evidence type="ECO:0000313" key="2">
    <source>
        <dbReference type="EMBL" id="KAK2119726.1"/>
    </source>
</evidence>
<keyword evidence="3" id="KW-1185">Reference proteome</keyword>
<dbReference type="EMBL" id="JASSZA010000001">
    <property type="protein sequence ID" value="KAK2119726.1"/>
    <property type="molecule type" value="Genomic_DNA"/>
</dbReference>
<gene>
    <name evidence="2" type="ORF">P7K49_001112</name>
</gene>
<protein>
    <submittedName>
        <fullName evidence="2">Uncharacterized protein</fullName>
    </submittedName>
</protein>
<evidence type="ECO:0000256" key="1">
    <source>
        <dbReference type="SAM" id="MobiDB-lite"/>
    </source>
</evidence>
<comment type="caution">
    <text evidence="2">The sequence shown here is derived from an EMBL/GenBank/DDBJ whole genome shotgun (WGS) entry which is preliminary data.</text>
</comment>